<dbReference type="PANTHER" id="PTHR10091:SF0">
    <property type="entry name" value="GALACTOSE MUTAROTASE"/>
    <property type="match status" value="1"/>
</dbReference>
<comment type="pathway">
    <text evidence="1 5">Carbohydrate metabolism; hexose metabolism.</text>
</comment>
<dbReference type="Gene3D" id="2.70.98.10">
    <property type="match status" value="1"/>
</dbReference>
<dbReference type="FunCoup" id="A0A2V0PLF2">
    <property type="interactions" value="1207"/>
</dbReference>
<dbReference type="CDD" id="cd09019">
    <property type="entry name" value="galactose_mutarotase_like"/>
    <property type="match status" value="1"/>
</dbReference>
<reference evidence="9 10" key="1">
    <citation type="journal article" date="2018" name="Sci. Rep.">
        <title>Raphidocelis subcapitata (=Pseudokirchneriella subcapitata) provides an insight into genome evolution and environmental adaptations in the Sphaeropleales.</title>
        <authorList>
            <person name="Suzuki S."/>
            <person name="Yamaguchi H."/>
            <person name="Nakajima N."/>
            <person name="Kawachi M."/>
        </authorList>
    </citation>
    <scope>NUCLEOTIDE SEQUENCE [LARGE SCALE GENOMIC DNA]</scope>
    <source>
        <strain evidence="9 10">NIES-35</strain>
    </source>
</reference>
<dbReference type="InterPro" id="IPR011013">
    <property type="entry name" value="Gal_mutarotase_sf_dom"/>
</dbReference>
<dbReference type="PIRSF" id="PIRSF005096">
    <property type="entry name" value="GALM"/>
    <property type="match status" value="1"/>
</dbReference>
<evidence type="ECO:0000313" key="9">
    <source>
        <dbReference type="EMBL" id="GBF97855.1"/>
    </source>
</evidence>
<dbReference type="InterPro" id="IPR014718">
    <property type="entry name" value="GH-type_carb-bd"/>
</dbReference>
<dbReference type="OrthoDB" id="274691at2759"/>
<dbReference type="Pfam" id="PF01263">
    <property type="entry name" value="Aldose_epim"/>
    <property type="match status" value="1"/>
</dbReference>
<protein>
    <recommendedName>
        <fullName evidence="5">Aldose 1-epimerase</fullName>
        <ecNumber evidence="5">5.1.3.3</ecNumber>
    </recommendedName>
</protein>
<dbReference type="Proteomes" id="UP000247498">
    <property type="component" value="Unassembled WGS sequence"/>
</dbReference>
<evidence type="ECO:0000256" key="7">
    <source>
        <dbReference type="PIRSR" id="PIRSR005096-2"/>
    </source>
</evidence>
<dbReference type="GO" id="GO:0006006">
    <property type="term" value="P:glucose metabolic process"/>
    <property type="evidence" value="ECO:0007669"/>
    <property type="project" value="TreeGrafter"/>
</dbReference>
<dbReference type="InParanoid" id="A0A2V0PLF2"/>
<comment type="catalytic activity">
    <reaction evidence="5">
        <text>alpha-D-glucose = beta-D-glucose</text>
        <dbReference type="Rhea" id="RHEA:10264"/>
        <dbReference type="ChEBI" id="CHEBI:15903"/>
        <dbReference type="ChEBI" id="CHEBI:17925"/>
        <dbReference type="EC" id="5.1.3.3"/>
    </reaction>
</comment>
<feature type="binding site" evidence="8">
    <location>
        <begin position="100"/>
        <end position="101"/>
    </location>
    <ligand>
        <name>beta-D-galactose</name>
        <dbReference type="ChEBI" id="CHEBI:27667"/>
    </ligand>
</feature>
<dbReference type="EC" id="5.1.3.3" evidence="5"/>
<feature type="binding site" evidence="8">
    <location>
        <begin position="202"/>
        <end position="204"/>
    </location>
    <ligand>
        <name>beta-D-galactose</name>
        <dbReference type="ChEBI" id="CHEBI:27667"/>
    </ligand>
</feature>
<dbReference type="AlphaFoldDB" id="A0A2V0PLF2"/>
<dbReference type="GO" id="GO:0030246">
    <property type="term" value="F:carbohydrate binding"/>
    <property type="evidence" value="ECO:0007669"/>
    <property type="project" value="InterPro"/>
</dbReference>
<proteinExistence type="inferred from homology"/>
<feature type="binding site" evidence="7">
    <location>
        <position position="268"/>
    </location>
    <ligand>
        <name>beta-D-galactose</name>
        <dbReference type="ChEBI" id="CHEBI:27667"/>
    </ligand>
</feature>
<dbReference type="STRING" id="307507.A0A2V0PLF2"/>
<sequence length="392" mass="41865">MLPQLLGAAGLAALSAAALLVARRLRLRRYYDQLPRLRLGPNKLGVSAVISPVGASILELTVPDAQGKPVDVVLGFERASAYALTEGTPYFGAVVGRCANRIAKGRFSLGGKDYQLAVNNGPNALHGGPDGFHRRVFQAERRATGDGGEAVVCTYTSKDGEEGYPGTLTVTVTYELPAELPELRTTITATTDQATPVNIAQHTYFNLAGHDSGTVLDHSVMVNASSYTLVDPDLIPTGEVAPVEGTPFDFRQPHSIGERIGELENGYDHNFALFGLDRNARHVVRCGRATDTPRLAAEVTEPTRGIRLRVLTTAPGMQFYTGGFLSSELPGGKGGARYGRFGGFAMETQAFPDSINQPNFPSVVLQPGEEYNHELIYHFGLASDEPAAAGPV</sequence>
<accession>A0A2V0PLF2</accession>
<name>A0A2V0PLF2_9CHLO</name>
<organism evidence="9 10">
    <name type="scientific">Raphidocelis subcapitata</name>
    <dbReference type="NCBI Taxonomy" id="307507"/>
    <lineage>
        <taxon>Eukaryota</taxon>
        <taxon>Viridiplantae</taxon>
        <taxon>Chlorophyta</taxon>
        <taxon>core chlorophytes</taxon>
        <taxon>Chlorophyceae</taxon>
        <taxon>CS clade</taxon>
        <taxon>Sphaeropleales</taxon>
        <taxon>Selenastraceae</taxon>
        <taxon>Raphidocelis</taxon>
    </lineage>
</organism>
<dbReference type="NCBIfam" id="NF008277">
    <property type="entry name" value="PRK11055.1"/>
    <property type="match status" value="1"/>
</dbReference>
<keyword evidence="10" id="KW-1185">Reference proteome</keyword>
<dbReference type="PANTHER" id="PTHR10091">
    <property type="entry name" value="ALDOSE-1-EPIMERASE"/>
    <property type="match status" value="1"/>
</dbReference>
<evidence type="ECO:0000256" key="2">
    <source>
        <dbReference type="ARBA" id="ARBA00006206"/>
    </source>
</evidence>
<dbReference type="EMBL" id="BDRX01000109">
    <property type="protein sequence ID" value="GBF97855.1"/>
    <property type="molecule type" value="Genomic_DNA"/>
</dbReference>
<gene>
    <name evidence="9" type="ORF">Rsub_11205</name>
</gene>
<keyword evidence="4 5" id="KW-0119">Carbohydrate metabolism</keyword>
<dbReference type="InterPro" id="IPR047215">
    <property type="entry name" value="Galactose_mutarotase-like"/>
</dbReference>
<feature type="active site" description="Proton donor" evidence="6">
    <location>
        <position position="202"/>
    </location>
</feature>
<dbReference type="GO" id="GO:0033499">
    <property type="term" value="P:galactose catabolic process via UDP-galactose, Leloir pathway"/>
    <property type="evidence" value="ECO:0007669"/>
    <property type="project" value="TreeGrafter"/>
</dbReference>
<evidence type="ECO:0000256" key="1">
    <source>
        <dbReference type="ARBA" id="ARBA00005028"/>
    </source>
</evidence>
<evidence type="ECO:0000256" key="3">
    <source>
        <dbReference type="ARBA" id="ARBA00023235"/>
    </source>
</evidence>
<evidence type="ECO:0000256" key="8">
    <source>
        <dbReference type="PIRSR" id="PIRSR005096-3"/>
    </source>
</evidence>
<feature type="active site" description="Proton acceptor" evidence="6">
    <location>
        <position position="347"/>
    </location>
</feature>
<dbReference type="InterPro" id="IPR015443">
    <property type="entry name" value="Aldose_1-epimerase"/>
</dbReference>
<dbReference type="UniPathway" id="UPA00242"/>
<comment type="similarity">
    <text evidence="2 5">Belongs to the aldose epimerase family.</text>
</comment>
<evidence type="ECO:0000313" key="10">
    <source>
        <dbReference type="Proteomes" id="UP000247498"/>
    </source>
</evidence>
<dbReference type="GO" id="GO:0004034">
    <property type="term" value="F:aldose 1-epimerase activity"/>
    <property type="evidence" value="ECO:0007669"/>
    <property type="project" value="UniProtKB-EC"/>
</dbReference>
<dbReference type="InterPro" id="IPR008183">
    <property type="entry name" value="Aldose_1/G6P_1-epimerase"/>
</dbReference>
<evidence type="ECO:0000256" key="5">
    <source>
        <dbReference type="PIRNR" id="PIRNR005096"/>
    </source>
</evidence>
<evidence type="ECO:0000256" key="6">
    <source>
        <dbReference type="PIRSR" id="PIRSR005096-1"/>
    </source>
</evidence>
<evidence type="ECO:0000256" key="4">
    <source>
        <dbReference type="ARBA" id="ARBA00023277"/>
    </source>
</evidence>
<keyword evidence="3 5" id="KW-0413">Isomerase</keyword>
<comment type="caution">
    <text evidence="9">The sequence shown here is derived from an EMBL/GenBank/DDBJ whole genome shotgun (WGS) entry which is preliminary data.</text>
</comment>
<dbReference type="SUPFAM" id="SSF74650">
    <property type="entry name" value="Galactose mutarotase-like"/>
    <property type="match status" value="1"/>
</dbReference>